<feature type="compositionally biased region" description="Basic and acidic residues" evidence="1">
    <location>
        <begin position="40"/>
        <end position="54"/>
    </location>
</feature>
<dbReference type="EMBL" id="CADCTV010000887">
    <property type="protein sequence ID" value="CAA9367632.1"/>
    <property type="molecule type" value="Genomic_DNA"/>
</dbReference>
<feature type="region of interest" description="Disordered" evidence="1">
    <location>
        <begin position="36"/>
        <end position="141"/>
    </location>
</feature>
<feature type="compositionally biased region" description="Basic and acidic residues" evidence="1">
    <location>
        <begin position="66"/>
        <end position="87"/>
    </location>
</feature>
<reference evidence="2" key="1">
    <citation type="submission" date="2020-02" db="EMBL/GenBank/DDBJ databases">
        <authorList>
            <person name="Meier V. D."/>
        </authorList>
    </citation>
    <scope>NUCLEOTIDE SEQUENCE</scope>
    <source>
        <strain evidence="2">AVDCRST_MAG89</strain>
    </source>
</reference>
<name>A0A6J4MSQ9_9BACT</name>
<accession>A0A6J4MSQ9</accession>
<organism evidence="2">
    <name type="scientific">uncultured Gemmatimonadota bacterium</name>
    <dbReference type="NCBI Taxonomy" id="203437"/>
    <lineage>
        <taxon>Bacteria</taxon>
        <taxon>Pseudomonadati</taxon>
        <taxon>Gemmatimonadota</taxon>
        <taxon>environmental samples</taxon>
    </lineage>
</organism>
<gene>
    <name evidence="2" type="ORF">AVDCRST_MAG89-4249</name>
</gene>
<feature type="compositionally biased region" description="Basic residues" evidence="1">
    <location>
        <begin position="10"/>
        <end position="19"/>
    </location>
</feature>
<sequence length="141" mass="14879">EPAVHDRRSGRSHPHRQRRAVGGARRLFACGSCRAVGARLGDDGDGAGRRDRGGGRRVRAGPPYAGEDRGCPGSRGRADAGRGAHPDVRHRHRALGGGRPGPRRGLRRHPAGHHDGAGRRPHRPRHAGRDRGGRGAGAAGM</sequence>
<dbReference type="AlphaFoldDB" id="A0A6J4MSQ9"/>
<feature type="region of interest" description="Disordered" evidence="1">
    <location>
        <begin position="1"/>
        <end position="23"/>
    </location>
</feature>
<feature type="non-terminal residue" evidence="2">
    <location>
        <position position="1"/>
    </location>
</feature>
<feature type="non-terminal residue" evidence="2">
    <location>
        <position position="141"/>
    </location>
</feature>
<evidence type="ECO:0000256" key="1">
    <source>
        <dbReference type="SAM" id="MobiDB-lite"/>
    </source>
</evidence>
<proteinExistence type="predicted"/>
<feature type="compositionally biased region" description="Basic residues" evidence="1">
    <location>
        <begin position="101"/>
        <end position="111"/>
    </location>
</feature>
<protein>
    <submittedName>
        <fullName evidence="2">RidA/YER057c/UK114 superfamily, group 6</fullName>
    </submittedName>
</protein>
<evidence type="ECO:0000313" key="2">
    <source>
        <dbReference type="EMBL" id="CAA9367632.1"/>
    </source>
</evidence>